<keyword evidence="4" id="KW-1185">Reference proteome</keyword>
<dbReference type="InterPro" id="IPR045401">
    <property type="entry name" value="GAP1-M"/>
</dbReference>
<reference evidence="4" key="1">
    <citation type="submission" date="2017-04" db="EMBL/GenBank/DDBJ databases">
        <authorList>
            <person name="Varghese N."/>
            <person name="Submissions S."/>
        </authorList>
    </citation>
    <scope>NUCLEOTIDE SEQUENCE [LARGE SCALE GENOMIC DNA]</scope>
    <source>
        <strain evidence="4">VDS</strain>
    </source>
</reference>
<dbReference type="OrthoDB" id="3250392at2"/>
<proteinExistence type="predicted"/>
<name>A0A1X7J302_9CORY</name>
<dbReference type="STRING" id="1610489.SAMN06295981_1198"/>
<evidence type="ECO:0000313" key="4">
    <source>
        <dbReference type="Proteomes" id="UP000193309"/>
    </source>
</evidence>
<protein>
    <submittedName>
        <fullName evidence="3">Uncharacterized protein</fullName>
    </submittedName>
</protein>
<dbReference type="EMBL" id="FXAR01000003">
    <property type="protein sequence ID" value="SMG21777.1"/>
    <property type="molecule type" value="Genomic_DNA"/>
</dbReference>
<evidence type="ECO:0000259" key="2">
    <source>
        <dbReference type="Pfam" id="PF20014"/>
    </source>
</evidence>
<dbReference type="Pfam" id="PF20013">
    <property type="entry name" value="GAP1-N2"/>
    <property type="match status" value="1"/>
</dbReference>
<feature type="domain" description="GTPase-associated protein 1 middle" evidence="2">
    <location>
        <begin position="172"/>
        <end position="253"/>
    </location>
</feature>
<sequence>MTGQPRWAHVTYASFRNRAGSGGWHTGPSVEATSEEEALVMEYAPTSVVPTAPIDDFISAGEIAELPRRFEYLPLGDRGLFMQSVPAGKDATGRPGNVFTHAAIDRDLAEPLSATYPVNLYRSPDLQTPFRIAEVEAVELDPQLQEPRPGPLTDLSVAWTMVTTMLGNRSGALFRLQDVLSEGETTPVLVLKSSNEAVYWLQVLSSTLSPAESRRLLRFSTFERAQALPTALPNQHHPVLVVPVADKDELRRRSGITVIDPADPETQQSVPRTTWALLTMGVLDVGVSPASLVELLTTESGGETKSFGDALARVVRSRPGDFGVELAAVAERHLAESPRAPSPAVVDADLDLVRRVVDDPRLVLGQHVWPDVRPPKAPEREFDTLSVTARDRVPGLASAPTDVLVGYLNFLLRTGLVPAEDVQNPEFRGLFRDADSFRGAPHLPMPPSAHPDLLTLLTLADRERKQTIRAPRPAGERITRALGSGRSRDEIVAWLRRSDTLEILRDWRDGRVISTSSRDFSHDMLRVYYAVCLHLSVEPFISGDRAADDELLDVLGELMLEAVEKGLKRRLERRDTPPPTTTEFRDLGRTVAEDILSAGHRPVLLDRILADVERHRDKEKLDGMGRGTAQIVAAVASGITEQTREARRGEDSE</sequence>
<gene>
    <name evidence="3" type="ORF">SAMN06295981_1198</name>
</gene>
<evidence type="ECO:0000259" key="1">
    <source>
        <dbReference type="Pfam" id="PF20013"/>
    </source>
</evidence>
<accession>A0A1X7J302</accession>
<dbReference type="InterPro" id="IPR045402">
    <property type="entry name" value="GAP1-N2"/>
</dbReference>
<evidence type="ECO:0000313" key="3">
    <source>
        <dbReference type="EMBL" id="SMG21777.1"/>
    </source>
</evidence>
<dbReference type="AlphaFoldDB" id="A0A1X7J302"/>
<organism evidence="3 4">
    <name type="scientific">Corynebacterium pollutisoli</name>
    <dbReference type="NCBI Taxonomy" id="1610489"/>
    <lineage>
        <taxon>Bacteria</taxon>
        <taxon>Bacillati</taxon>
        <taxon>Actinomycetota</taxon>
        <taxon>Actinomycetes</taxon>
        <taxon>Mycobacteriales</taxon>
        <taxon>Corynebacteriaceae</taxon>
        <taxon>Corynebacterium</taxon>
    </lineage>
</organism>
<dbReference type="Pfam" id="PF20014">
    <property type="entry name" value="GAP1-M"/>
    <property type="match status" value="1"/>
</dbReference>
<feature type="domain" description="GTPase-associated protein 1 N-terminal" evidence="1">
    <location>
        <begin position="7"/>
        <end position="140"/>
    </location>
</feature>
<dbReference type="Proteomes" id="UP000193309">
    <property type="component" value="Unassembled WGS sequence"/>
</dbReference>
<dbReference type="RefSeq" id="WP_085549323.1">
    <property type="nucleotide sequence ID" value="NZ_FXAR01000003.1"/>
</dbReference>